<evidence type="ECO:0000313" key="2">
    <source>
        <dbReference type="Proteomes" id="UP000198211"/>
    </source>
</evidence>
<protein>
    <submittedName>
        <fullName evidence="1">Uncharacterized protein</fullName>
    </submittedName>
</protein>
<dbReference type="AlphaFoldDB" id="A0A225VQD9"/>
<dbReference type="STRING" id="4795.A0A225VQD9"/>
<proteinExistence type="predicted"/>
<evidence type="ECO:0000313" key="1">
    <source>
        <dbReference type="EMBL" id="OWZ06750.1"/>
    </source>
</evidence>
<accession>A0A225VQD9</accession>
<organism evidence="1 2">
    <name type="scientific">Phytophthora megakarya</name>
    <dbReference type="NCBI Taxonomy" id="4795"/>
    <lineage>
        <taxon>Eukaryota</taxon>
        <taxon>Sar</taxon>
        <taxon>Stramenopiles</taxon>
        <taxon>Oomycota</taxon>
        <taxon>Peronosporomycetes</taxon>
        <taxon>Peronosporales</taxon>
        <taxon>Peronosporaceae</taxon>
        <taxon>Phytophthora</taxon>
    </lineage>
</organism>
<name>A0A225VQD9_9STRA</name>
<dbReference type="Proteomes" id="UP000198211">
    <property type="component" value="Unassembled WGS sequence"/>
</dbReference>
<comment type="caution">
    <text evidence="1">The sequence shown here is derived from an EMBL/GenBank/DDBJ whole genome shotgun (WGS) entry which is preliminary data.</text>
</comment>
<dbReference type="EMBL" id="NBNE01003835">
    <property type="protein sequence ID" value="OWZ06750.1"/>
    <property type="molecule type" value="Genomic_DNA"/>
</dbReference>
<gene>
    <name evidence="1" type="ORF">PHMEG_00020959</name>
</gene>
<reference evidence="2" key="1">
    <citation type="submission" date="2017-03" db="EMBL/GenBank/DDBJ databases">
        <title>Phytopthora megakarya and P. palmivora, two closely related causual agents of cacao black pod achieved similar genome size and gene model numbers by different mechanisms.</title>
        <authorList>
            <person name="Ali S."/>
            <person name="Shao J."/>
            <person name="Larry D.J."/>
            <person name="Kronmiller B."/>
            <person name="Shen D."/>
            <person name="Strem M.D."/>
            <person name="Melnick R.L."/>
            <person name="Guiltinan M.J."/>
            <person name="Tyler B.M."/>
            <person name="Meinhardt L.W."/>
            <person name="Bailey B.A."/>
        </authorList>
    </citation>
    <scope>NUCLEOTIDE SEQUENCE [LARGE SCALE GENOMIC DNA]</scope>
    <source>
        <strain evidence="2">zdho120</strain>
    </source>
</reference>
<sequence length="64" mass="7171">MGEQGVLHRQQATSETEKANCNTATLDFEDVLNMHIRCDQISAEDQAKFVGFEFNIDANNPLTI</sequence>
<keyword evidence="2" id="KW-1185">Reference proteome</keyword>